<proteinExistence type="predicted"/>
<keyword evidence="1" id="KW-0805">Transcription regulation</keyword>
<dbReference type="InterPro" id="IPR002577">
    <property type="entry name" value="HTH_HxlR"/>
</dbReference>
<dbReference type="InterPro" id="IPR001845">
    <property type="entry name" value="HTH_ArsR_DNA-bd_dom"/>
</dbReference>
<dbReference type="PANTHER" id="PTHR33204">
    <property type="entry name" value="TRANSCRIPTIONAL REGULATOR, MARR FAMILY"/>
    <property type="match status" value="1"/>
</dbReference>
<evidence type="ECO:0000313" key="7">
    <source>
        <dbReference type="Proteomes" id="UP001199469"/>
    </source>
</evidence>
<evidence type="ECO:0000313" key="6">
    <source>
        <dbReference type="EMBL" id="MCD2191808.1"/>
    </source>
</evidence>
<feature type="domain" description="HTH hxlR-type" evidence="5">
    <location>
        <begin position="12"/>
        <end position="109"/>
    </location>
</feature>
<dbReference type="SMART" id="SM00418">
    <property type="entry name" value="HTH_ARSR"/>
    <property type="match status" value="1"/>
</dbReference>
<gene>
    <name evidence="6" type="ORF">LQ327_00180</name>
</gene>
<dbReference type="PANTHER" id="PTHR33204:SF18">
    <property type="entry name" value="TRANSCRIPTIONAL REGULATORY PROTEIN"/>
    <property type="match status" value="1"/>
</dbReference>
<dbReference type="Gene3D" id="1.10.10.10">
    <property type="entry name" value="Winged helix-like DNA-binding domain superfamily/Winged helix DNA-binding domain"/>
    <property type="match status" value="1"/>
</dbReference>
<dbReference type="Proteomes" id="UP001199469">
    <property type="component" value="Unassembled WGS sequence"/>
</dbReference>
<organism evidence="6 7">
    <name type="scientific">Actinomycetospora endophytica</name>
    <dbReference type="NCBI Taxonomy" id="2291215"/>
    <lineage>
        <taxon>Bacteria</taxon>
        <taxon>Bacillati</taxon>
        <taxon>Actinomycetota</taxon>
        <taxon>Actinomycetes</taxon>
        <taxon>Pseudonocardiales</taxon>
        <taxon>Pseudonocardiaceae</taxon>
        <taxon>Actinomycetospora</taxon>
    </lineage>
</organism>
<dbReference type="InterPro" id="IPR036388">
    <property type="entry name" value="WH-like_DNA-bd_sf"/>
</dbReference>
<dbReference type="InterPro" id="IPR011991">
    <property type="entry name" value="ArsR-like_HTH"/>
</dbReference>
<evidence type="ECO:0000259" key="5">
    <source>
        <dbReference type="PROSITE" id="PS51118"/>
    </source>
</evidence>
<keyword evidence="7" id="KW-1185">Reference proteome</keyword>
<evidence type="ECO:0000256" key="3">
    <source>
        <dbReference type="ARBA" id="ARBA00023163"/>
    </source>
</evidence>
<reference evidence="6 7" key="1">
    <citation type="submission" date="2021-11" db="EMBL/GenBank/DDBJ databases">
        <title>Draft genome sequence of Actinomycetospora sp. SF1 isolated from the rhizosphere soil.</title>
        <authorList>
            <person name="Duangmal K."/>
            <person name="Chantavorakit T."/>
        </authorList>
    </citation>
    <scope>NUCLEOTIDE SEQUENCE [LARGE SCALE GENOMIC DNA]</scope>
    <source>
        <strain evidence="6 7">TBRC 5722</strain>
    </source>
</reference>
<dbReference type="InterPro" id="IPR036390">
    <property type="entry name" value="WH_DNA-bd_sf"/>
</dbReference>
<sequence>MARNVRTYDHFCMLARALELVGDRWSLLVIRDLLSGAKRFTDLHDRLGGITPKTLTVRLRELEDAGVLTADRQPGRREVWYRLTPSGAELAPALDALSWWGQRHAARPPRPGERLHAEHLLRAITLAIEHTEQDPSPACWELHLDGGGIYRVACDGARWSLTSLDDPAAPPSDRSPDLILRADAAAFPPFMLDPSRAAELGVELDGDPEALDRFTRLVGAFGQSIQQQDDTTDPQIEPNGLT</sequence>
<keyword evidence="2" id="KW-0238">DNA-binding</keyword>
<keyword evidence="3" id="KW-0804">Transcription</keyword>
<evidence type="ECO:0000256" key="2">
    <source>
        <dbReference type="ARBA" id="ARBA00023125"/>
    </source>
</evidence>
<protein>
    <submittedName>
        <fullName evidence="6">Helix-turn-helix transcriptional regulator</fullName>
    </submittedName>
</protein>
<comment type="caution">
    <text evidence="6">The sequence shown here is derived from an EMBL/GenBank/DDBJ whole genome shotgun (WGS) entry which is preliminary data.</text>
</comment>
<evidence type="ECO:0000256" key="1">
    <source>
        <dbReference type="ARBA" id="ARBA00023015"/>
    </source>
</evidence>
<name>A0ABS8P0P0_9PSEU</name>
<dbReference type="SUPFAM" id="SSF46785">
    <property type="entry name" value="Winged helix' DNA-binding domain"/>
    <property type="match status" value="1"/>
</dbReference>
<feature type="region of interest" description="Disordered" evidence="4">
    <location>
        <begin position="222"/>
        <end position="242"/>
    </location>
</feature>
<dbReference type="EMBL" id="JAJNDB010000001">
    <property type="protein sequence ID" value="MCD2191808.1"/>
    <property type="molecule type" value="Genomic_DNA"/>
</dbReference>
<dbReference type="Pfam" id="PF01638">
    <property type="entry name" value="HxlR"/>
    <property type="match status" value="1"/>
</dbReference>
<accession>A0ABS8P0P0</accession>
<dbReference type="CDD" id="cd00090">
    <property type="entry name" value="HTH_ARSR"/>
    <property type="match status" value="1"/>
</dbReference>
<evidence type="ECO:0000256" key="4">
    <source>
        <dbReference type="SAM" id="MobiDB-lite"/>
    </source>
</evidence>
<dbReference type="PROSITE" id="PS51118">
    <property type="entry name" value="HTH_HXLR"/>
    <property type="match status" value="1"/>
</dbReference>